<reference evidence="17" key="1">
    <citation type="submission" date="2017-04" db="EMBL/GenBank/DDBJ databases">
        <authorList>
            <person name="Wu Y.Y."/>
            <person name="Cao Y.Y."/>
            <person name="Wan X."/>
        </authorList>
    </citation>
    <scope>NUCLEOTIDE SEQUENCE</scope>
</reference>
<accession>A0A5H2EUL3</accession>
<comment type="similarity">
    <text evidence="2">Belongs to the complex I subunit 6 family.</text>
</comment>
<evidence type="ECO:0000256" key="8">
    <source>
        <dbReference type="ARBA" id="ARBA00022967"/>
    </source>
</evidence>
<dbReference type="PANTHER" id="PTHR11435">
    <property type="entry name" value="NADH UBIQUINONE OXIDOREDUCTASE SUBUNIT ND6"/>
    <property type="match status" value="1"/>
</dbReference>
<gene>
    <name evidence="17" type="primary">ND6</name>
</gene>
<keyword evidence="5" id="KW-0813">Transport</keyword>
<dbReference type="EMBL" id="MF037205">
    <property type="protein sequence ID" value="ASF90510.1"/>
    <property type="molecule type" value="Genomic_DNA"/>
</dbReference>
<keyword evidence="7 16" id="KW-0812">Transmembrane</keyword>
<evidence type="ECO:0000256" key="1">
    <source>
        <dbReference type="ARBA" id="ARBA00004225"/>
    </source>
</evidence>
<keyword evidence="6" id="KW-0679">Respiratory chain</keyword>
<evidence type="ECO:0000256" key="9">
    <source>
        <dbReference type="ARBA" id="ARBA00022982"/>
    </source>
</evidence>
<keyword evidence="8" id="KW-1278">Translocase</keyword>
<dbReference type="GO" id="GO:0008137">
    <property type="term" value="F:NADH dehydrogenase (ubiquinone) activity"/>
    <property type="evidence" value="ECO:0007669"/>
    <property type="project" value="UniProtKB-EC"/>
</dbReference>
<geneLocation type="mitochondrion" evidence="17"/>
<evidence type="ECO:0000256" key="4">
    <source>
        <dbReference type="ARBA" id="ARBA00021095"/>
    </source>
</evidence>
<dbReference type="EC" id="7.1.1.2" evidence="3"/>
<dbReference type="PANTHER" id="PTHR11435:SF1">
    <property type="entry name" value="NADH-UBIQUINONE OXIDOREDUCTASE CHAIN 6"/>
    <property type="match status" value="1"/>
</dbReference>
<keyword evidence="9" id="KW-0249">Electron transport</keyword>
<evidence type="ECO:0000256" key="3">
    <source>
        <dbReference type="ARBA" id="ARBA00012944"/>
    </source>
</evidence>
<feature type="transmembrane region" description="Helical" evidence="16">
    <location>
        <begin position="131"/>
        <end position="154"/>
    </location>
</feature>
<keyword evidence="11" id="KW-0520">NAD</keyword>
<name>A0A5H2EUL3_9SCAR</name>
<dbReference type="InterPro" id="IPR050269">
    <property type="entry name" value="ComplexI_Subunit6"/>
</dbReference>
<evidence type="ECO:0000256" key="2">
    <source>
        <dbReference type="ARBA" id="ARBA00005698"/>
    </source>
</evidence>
<keyword evidence="10 16" id="KW-1133">Transmembrane helix</keyword>
<comment type="subcellular location">
    <subcellularLocation>
        <location evidence="1">Mitochondrion membrane</location>
        <topology evidence="1">Multi-pass membrane protein</topology>
    </subcellularLocation>
</comment>
<organism evidence="17">
    <name type="scientific">Cyclommatus strigiceps vitalisi</name>
    <dbReference type="NCBI Taxonomy" id="618761"/>
    <lineage>
        <taxon>Eukaryota</taxon>
        <taxon>Metazoa</taxon>
        <taxon>Ecdysozoa</taxon>
        <taxon>Arthropoda</taxon>
        <taxon>Hexapoda</taxon>
        <taxon>Insecta</taxon>
        <taxon>Pterygota</taxon>
        <taxon>Neoptera</taxon>
        <taxon>Endopterygota</taxon>
        <taxon>Coleoptera</taxon>
        <taxon>Polyphaga</taxon>
        <taxon>Scarabaeiformia</taxon>
        <taxon>Lucanidae</taxon>
        <taxon>Lucaninae</taxon>
        <taxon>Cyclommatus</taxon>
    </lineage>
</organism>
<evidence type="ECO:0000256" key="13">
    <source>
        <dbReference type="ARBA" id="ARBA00023136"/>
    </source>
</evidence>
<dbReference type="AlphaFoldDB" id="A0A5H2EUL3"/>
<keyword evidence="12 17" id="KW-0496">Mitochondrion</keyword>
<evidence type="ECO:0000256" key="11">
    <source>
        <dbReference type="ARBA" id="ARBA00023027"/>
    </source>
</evidence>
<evidence type="ECO:0000256" key="5">
    <source>
        <dbReference type="ARBA" id="ARBA00022448"/>
    </source>
</evidence>
<evidence type="ECO:0000256" key="14">
    <source>
        <dbReference type="ARBA" id="ARBA00031019"/>
    </source>
</evidence>
<evidence type="ECO:0000256" key="15">
    <source>
        <dbReference type="ARBA" id="ARBA00049551"/>
    </source>
</evidence>
<evidence type="ECO:0000256" key="6">
    <source>
        <dbReference type="ARBA" id="ARBA00022660"/>
    </source>
</evidence>
<evidence type="ECO:0000256" key="12">
    <source>
        <dbReference type="ARBA" id="ARBA00023128"/>
    </source>
</evidence>
<dbReference type="CTD" id="4541"/>
<keyword evidence="13 16" id="KW-0472">Membrane</keyword>
<feature type="transmembrane region" description="Helical" evidence="16">
    <location>
        <begin position="78"/>
        <end position="97"/>
    </location>
</feature>
<comment type="catalytic activity">
    <reaction evidence="15">
        <text>a ubiquinone + NADH + 5 H(+)(in) = a ubiquinol + NAD(+) + 4 H(+)(out)</text>
        <dbReference type="Rhea" id="RHEA:29091"/>
        <dbReference type="Rhea" id="RHEA-COMP:9565"/>
        <dbReference type="Rhea" id="RHEA-COMP:9566"/>
        <dbReference type="ChEBI" id="CHEBI:15378"/>
        <dbReference type="ChEBI" id="CHEBI:16389"/>
        <dbReference type="ChEBI" id="CHEBI:17976"/>
        <dbReference type="ChEBI" id="CHEBI:57540"/>
        <dbReference type="ChEBI" id="CHEBI:57945"/>
        <dbReference type="EC" id="7.1.1.2"/>
    </reaction>
</comment>
<protein>
    <recommendedName>
        <fullName evidence="4">NADH-ubiquinone oxidoreductase chain 6</fullName>
        <ecNumber evidence="3">7.1.1.2</ecNumber>
    </recommendedName>
    <alternativeName>
        <fullName evidence="14">NADH dehydrogenase subunit 6</fullName>
    </alternativeName>
</protein>
<feature type="transmembrane region" description="Helical" evidence="16">
    <location>
        <begin position="48"/>
        <end position="66"/>
    </location>
</feature>
<evidence type="ECO:0000256" key="7">
    <source>
        <dbReference type="ARBA" id="ARBA00022692"/>
    </source>
</evidence>
<proteinExistence type="inferred from homology"/>
<evidence type="ECO:0000256" key="10">
    <source>
        <dbReference type="ARBA" id="ARBA00022989"/>
    </source>
</evidence>
<feature type="transmembrane region" description="Helical" evidence="16">
    <location>
        <begin position="20"/>
        <end position="42"/>
    </location>
</feature>
<sequence length="164" mass="19251">MTMFMSLIPALLIPWISHPLSMGMILLCQTIIIVLTTSWMIFTSWYSYLSFIIMIGGMLVLFLYMTSVASNEKFKFKWMLGIFSTFIMFIIMFLFIIPDSWLFSNKIMNQEFLSEISEFTLSLNKFFNKPLIIMPTLLIIYLLITLIAVIKITYIKYGPMRQLN</sequence>
<evidence type="ECO:0000313" key="17">
    <source>
        <dbReference type="EMBL" id="ASF90510.1"/>
    </source>
</evidence>
<dbReference type="GO" id="GO:0031966">
    <property type="term" value="C:mitochondrial membrane"/>
    <property type="evidence" value="ECO:0007669"/>
    <property type="project" value="UniProtKB-SubCell"/>
</dbReference>
<dbReference type="GeneID" id="42266245"/>
<evidence type="ECO:0000256" key="16">
    <source>
        <dbReference type="SAM" id="Phobius"/>
    </source>
</evidence>
<dbReference type="RefSeq" id="YP_009706297.1">
    <property type="nucleotide sequence ID" value="NC_045068.1"/>
</dbReference>